<evidence type="ECO:0000313" key="14">
    <source>
        <dbReference type="Proteomes" id="UP000216943"/>
    </source>
</evidence>
<dbReference type="Gene3D" id="3.40.50.300">
    <property type="entry name" value="P-loop containing nucleotide triphosphate hydrolases"/>
    <property type="match status" value="1"/>
</dbReference>
<feature type="binding site" evidence="10">
    <location>
        <begin position="106"/>
        <end position="109"/>
    </location>
    <ligand>
        <name>GTP</name>
        <dbReference type="ChEBI" id="CHEBI:37565"/>
    </ligand>
</feature>
<dbReference type="GO" id="GO:0005525">
    <property type="term" value="F:GTP binding"/>
    <property type="evidence" value="ECO:0007669"/>
    <property type="project" value="UniProtKB-UniRule"/>
</dbReference>
<dbReference type="Gene3D" id="1.10.40.50">
    <property type="entry name" value="Probable gtpase engc, domain 3"/>
    <property type="match status" value="1"/>
</dbReference>
<evidence type="ECO:0000256" key="1">
    <source>
        <dbReference type="ARBA" id="ARBA00022490"/>
    </source>
</evidence>
<comment type="caution">
    <text evidence="13">The sequence shown here is derived from an EMBL/GenBank/DDBJ whole genome shotgun (WGS) entry which is preliminary data.</text>
</comment>
<evidence type="ECO:0000256" key="10">
    <source>
        <dbReference type="HAMAP-Rule" id="MF_01820"/>
    </source>
</evidence>
<evidence type="ECO:0000256" key="7">
    <source>
        <dbReference type="ARBA" id="ARBA00022833"/>
    </source>
</evidence>
<organism evidence="13 14">
    <name type="scientific">Mycoplasmopsis agassizii</name>
    <dbReference type="NCBI Taxonomy" id="33922"/>
    <lineage>
        <taxon>Bacteria</taxon>
        <taxon>Bacillati</taxon>
        <taxon>Mycoplasmatota</taxon>
        <taxon>Mycoplasmoidales</taxon>
        <taxon>Metamycoplasmataceae</taxon>
        <taxon>Mycoplasmopsis</taxon>
    </lineage>
</organism>
<dbReference type="EC" id="3.6.1.-" evidence="10"/>
<dbReference type="SUPFAM" id="SSF52540">
    <property type="entry name" value="P-loop containing nucleoside triphosphate hydrolases"/>
    <property type="match status" value="1"/>
</dbReference>
<dbReference type="GO" id="GO:0005737">
    <property type="term" value="C:cytoplasm"/>
    <property type="evidence" value="ECO:0007669"/>
    <property type="project" value="UniProtKB-SubCell"/>
</dbReference>
<keyword evidence="1 10" id="KW-0963">Cytoplasm</keyword>
<comment type="function">
    <text evidence="10">One of several proteins that assist in the late maturation steps of the functional core of the 30S ribosomal subunit. Helps release RbfA from mature subunits. May play a role in the assembly of ribosomal proteins into the subunit. Circularly permuted GTPase that catalyzes slow GTP hydrolysis, GTPase activity is stimulated by the 30S ribosomal subunit.</text>
</comment>
<keyword evidence="9 10" id="KW-0342">GTP-binding</keyword>
<sequence>MQGKVYQILAGYYDIKSGDKIYRVRGAGKLRHNNLTPLVGDEVIFENEFLIKILERKNEMIRPKVANIDQVIIVMSLKEPDFSSFLLDKFLAKVYHLDSQITILLTKKDLYDGNNFKVDFYLKNQDTYLISMQNLEEYKGISNLFDNKVNVLMGQTGVGKTTFLNLISDNDFLTQKISKSLGRGIHSTRVVRMIDFLNGQLVDAPGFSSFEIDFDPLELARTFKFYKNFEYKCKFRTCQHYEEDEKICSVKQEISKQNIPLWRYENYVKILLEVRESKNKRNF</sequence>
<feature type="domain" description="EngC GTPase" evidence="11">
    <location>
        <begin position="66"/>
        <end position="208"/>
    </location>
</feature>
<dbReference type="HAMAP" id="MF_01820">
    <property type="entry name" value="GTPase_RsgA"/>
    <property type="match status" value="1"/>
</dbReference>
<evidence type="ECO:0000259" key="12">
    <source>
        <dbReference type="PROSITE" id="PS51721"/>
    </source>
</evidence>
<evidence type="ECO:0000256" key="6">
    <source>
        <dbReference type="ARBA" id="ARBA00022801"/>
    </source>
</evidence>
<dbReference type="Pfam" id="PF03193">
    <property type="entry name" value="RsgA_GTPase"/>
    <property type="match status" value="1"/>
</dbReference>
<comment type="subunit">
    <text evidence="10">Monomer. Associates with 30S ribosomal subunit, binds 16S rRNA.</text>
</comment>
<comment type="subcellular location">
    <subcellularLocation>
        <location evidence="10">Cytoplasm</location>
    </subcellularLocation>
</comment>
<keyword evidence="7 10" id="KW-0862">Zinc</keyword>
<dbReference type="InterPro" id="IPR012340">
    <property type="entry name" value="NA-bd_OB-fold"/>
</dbReference>
<dbReference type="InterPro" id="IPR027417">
    <property type="entry name" value="P-loop_NTPase"/>
</dbReference>
<dbReference type="PROSITE" id="PS51721">
    <property type="entry name" value="G_CP"/>
    <property type="match status" value="1"/>
</dbReference>
<dbReference type="SUPFAM" id="SSF50249">
    <property type="entry name" value="Nucleic acid-binding proteins"/>
    <property type="match status" value="1"/>
</dbReference>
<protein>
    <recommendedName>
        <fullName evidence="10">Small ribosomal subunit biogenesis GTPase RsgA</fullName>
        <ecNumber evidence="10">3.6.1.-</ecNumber>
    </recommendedName>
</protein>
<evidence type="ECO:0000313" key="13">
    <source>
        <dbReference type="EMBL" id="PAK21753.1"/>
    </source>
</evidence>
<dbReference type="AlphaFoldDB" id="A0A269TJT6"/>
<evidence type="ECO:0000259" key="11">
    <source>
        <dbReference type="PROSITE" id="PS50936"/>
    </source>
</evidence>
<dbReference type="RefSeq" id="WP_095334410.1">
    <property type="nucleotide sequence ID" value="NZ_NQNY01000001.1"/>
</dbReference>
<keyword evidence="3 10" id="KW-0479">Metal-binding</keyword>
<comment type="similarity">
    <text evidence="10">Belongs to the TRAFAC class YlqF/YawG GTPase family. RsgA subfamily.</text>
</comment>
<dbReference type="NCBIfam" id="TIGR00157">
    <property type="entry name" value="ribosome small subunit-dependent GTPase A"/>
    <property type="match status" value="1"/>
</dbReference>
<accession>A0A269TJT6</accession>
<evidence type="ECO:0000256" key="3">
    <source>
        <dbReference type="ARBA" id="ARBA00022723"/>
    </source>
</evidence>
<gene>
    <name evidence="10 13" type="primary">rsgA</name>
    <name evidence="13" type="ORF">CJJ23_00205</name>
</gene>
<evidence type="ECO:0000256" key="4">
    <source>
        <dbReference type="ARBA" id="ARBA00022730"/>
    </source>
</evidence>
<evidence type="ECO:0000256" key="2">
    <source>
        <dbReference type="ARBA" id="ARBA00022517"/>
    </source>
</evidence>
<dbReference type="GO" id="GO:0046872">
    <property type="term" value="F:metal ion binding"/>
    <property type="evidence" value="ECO:0007669"/>
    <property type="project" value="UniProtKB-KW"/>
</dbReference>
<evidence type="ECO:0000256" key="9">
    <source>
        <dbReference type="ARBA" id="ARBA00023134"/>
    </source>
</evidence>
<comment type="cofactor">
    <cofactor evidence="10">
        <name>Zn(2+)</name>
        <dbReference type="ChEBI" id="CHEBI:29105"/>
    </cofactor>
    <text evidence="10">Binds 1 zinc ion per subunit.</text>
</comment>
<name>A0A269TJT6_9BACT</name>
<keyword evidence="2 10" id="KW-0690">Ribosome biogenesis</keyword>
<feature type="binding site" evidence="10">
    <location>
        <position position="240"/>
    </location>
    <ligand>
        <name>Zn(2+)</name>
        <dbReference type="ChEBI" id="CHEBI:29105"/>
    </ligand>
</feature>
<dbReference type="Pfam" id="PF16745">
    <property type="entry name" value="RsgA_N"/>
    <property type="match status" value="1"/>
</dbReference>
<feature type="binding site" evidence="10">
    <location>
        <position position="233"/>
    </location>
    <ligand>
        <name>Zn(2+)</name>
        <dbReference type="ChEBI" id="CHEBI:29105"/>
    </ligand>
</feature>
<dbReference type="Gene3D" id="2.40.50.140">
    <property type="entry name" value="Nucleic acid-binding proteins"/>
    <property type="match status" value="1"/>
</dbReference>
<keyword evidence="6 10" id="KW-0378">Hydrolase</keyword>
<dbReference type="GO" id="GO:0019843">
    <property type="term" value="F:rRNA binding"/>
    <property type="evidence" value="ECO:0007669"/>
    <property type="project" value="UniProtKB-KW"/>
</dbReference>
<feature type="domain" description="CP-type G" evidence="12">
    <location>
        <begin position="57"/>
        <end position="210"/>
    </location>
</feature>
<keyword evidence="4 10" id="KW-0699">rRNA-binding</keyword>
<evidence type="ECO:0000256" key="5">
    <source>
        <dbReference type="ARBA" id="ARBA00022741"/>
    </source>
</evidence>
<dbReference type="CDD" id="cd01854">
    <property type="entry name" value="YjeQ_EngC"/>
    <property type="match status" value="1"/>
</dbReference>
<dbReference type="InterPro" id="IPR031944">
    <property type="entry name" value="RsgA_N"/>
</dbReference>
<reference evidence="14" key="1">
    <citation type="submission" date="2017-08" db="EMBL/GenBank/DDBJ databases">
        <authorList>
            <person name="Alvarez-Ponce D."/>
            <person name="Weitzman C.L."/>
            <person name="Tillett R.L."/>
            <person name="Sandmeier F.C."/>
            <person name="Tracy C.R."/>
        </authorList>
    </citation>
    <scope>NUCLEOTIDE SEQUENCE [LARGE SCALE GENOMIC DNA]</scope>
    <source>
        <strain evidence="14">723</strain>
    </source>
</reference>
<dbReference type="EMBL" id="NQNY01000001">
    <property type="protein sequence ID" value="PAK21753.1"/>
    <property type="molecule type" value="Genomic_DNA"/>
</dbReference>
<proteinExistence type="inferred from homology"/>
<keyword evidence="5 10" id="KW-0547">Nucleotide-binding</keyword>
<dbReference type="InterPro" id="IPR030378">
    <property type="entry name" value="G_CP_dom"/>
</dbReference>
<keyword evidence="8 10" id="KW-0694">RNA-binding</keyword>
<dbReference type="PANTHER" id="PTHR32120:SF11">
    <property type="entry name" value="SMALL RIBOSOMAL SUBUNIT BIOGENESIS GTPASE RSGA 1, MITOCHONDRIAL-RELATED"/>
    <property type="match status" value="1"/>
</dbReference>
<feature type="binding site" evidence="10">
    <location>
        <position position="238"/>
    </location>
    <ligand>
        <name>Zn(2+)</name>
        <dbReference type="ChEBI" id="CHEBI:29105"/>
    </ligand>
</feature>
<dbReference type="PROSITE" id="PS50936">
    <property type="entry name" value="ENGC_GTPASE"/>
    <property type="match status" value="1"/>
</dbReference>
<dbReference type="GO" id="GO:0042274">
    <property type="term" value="P:ribosomal small subunit biogenesis"/>
    <property type="evidence" value="ECO:0007669"/>
    <property type="project" value="UniProtKB-UniRule"/>
</dbReference>
<feature type="binding site" evidence="10">
    <location>
        <position position="248"/>
    </location>
    <ligand>
        <name>Zn(2+)</name>
        <dbReference type="ChEBI" id="CHEBI:29105"/>
    </ligand>
</feature>
<dbReference type="Proteomes" id="UP000216943">
    <property type="component" value="Unassembled WGS sequence"/>
</dbReference>
<dbReference type="PANTHER" id="PTHR32120">
    <property type="entry name" value="SMALL RIBOSOMAL SUBUNIT BIOGENESIS GTPASE RSGA"/>
    <property type="match status" value="1"/>
</dbReference>
<dbReference type="OrthoDB" id="9809485at2"/>
<dbReference type="GO" id="GO:0003924">
    <property type="term" value="F:GTPase activity"/>
    <property type="evidence" value="ECO:0007669"/>
    <property type="project" value="UniProtKB-UniRule"/>
</dbReference>
<feature type="binding site" evidence="10">
    <location>
        <begin position="154"/>
        <end position="162"/>
    </location>
    <ligand>
        <name>GTP</name>
        <dbReference type="ChEBI" id="CHEBI:37565"/>
    </ligand>
</feature>
<dbReference type="InterPro" id="IPR004881">
    <property type="entry name" value="Ribosome_biogen_GTPase_RsgA"/>
</dbReference>
<evidence type="ECO:0000256" key="8">
    <source>
        <dbReference type="ARBA" id="ARBA00022884"/>
    </source>
</evidence>
<dbReference type="InterPro" id="IPR010914">
    <property type="entry name" value="RsgA_GTPase_dom"/>
</dbReference>